<protein>
    <submittedName>
        <fullName evidence="2">Uncharacterized protein</fullName>
    </submittedName>
</protein>
<dbReference type="RefSeq" id="XP_052904020.1">
    <property type="nucleotide sequence ID" value="XM_053049849.1"/>
</dbReference>
<dbReference type="EMBL" id="AKIJ01000005">
    <property type="protein sequence ID" value="KFG25465.1"/>
    <property type="molecule type" value="Genomic_DNA"/>
</dbReference>
<accession>A0A086IZZ7</accession>
<reference evidence="2 3" key="1">
    <citation type="journal article" date="2014" name="Genome Announc.">
        <title>Genome Sequence of the Microsporidian Species Nematocida sp1 Strain ERTm6 (ATCC PRA-372).</title>
        <authorList>
            <person name="Bakowski M.A."/>
            <person name="Priest M."/>
            <person name="Young S."/>
            <person name="Cuomo C.A."/>
            <person name="Troemel E.R."/>
        </authorList>
    </citation>
    <scope>NUCLEOTIDE SEQUENCE [LARGE SCALE GENOMIC DNA]</scope>
    <source>
        <strain evidence="2 3">ERTm6</strain>
    </source>
</reference>
<evidence type="ECO:0000313" key="2">
    <source>
        <dbReference type="EMBL" id="KFG25465.1"/>
    </source>
</evidence>
<evidence type="ECO:0000256" key="1">
    <source>
        <dbReference type="SAM" id="Phobius"/>
    </source>
</evidence>
<keyword evidence="1" id="KW-1133">Transmembrane helix</keyword>
<dbReference type="HOGENOM" id="CLU_1142845_0_0_1"/>
<comment type="caution">
    <text evidence="2">The sequence shown here is derived from an EMBL/GenBank/DDBJ whole genome shotgun (WGS) entry which is preliminary data.</text>
</comment>
<proteinExistence type="predicted"/>
<dbReference type="AlphaFoldDB" id="A0A086IZZ7"/>
<gene>
    <name evidence="2" type="ORF">NESG_02240</name>
</gene>
<keyword evidence="1" id="KW-0812">Transmembrane</keyword>
<dbReference type="Proteomes" id="UP000054524">
    <property type="component" value="Unassembled WGS sequence"/>
</dbReference>
<feature type="transmembrane region" description="Helical" evidence="1">
    <location>
        <begin position="25"/>
        <end position="48"/>
    </location>
</feature>
<evidence type="ECO:0000313" key="3">
    <source>
        <dbReference type="Proteomes" id="UP000054524"/>
    </source>
</evidence>
<keyword evidence="1" id="KW-0472">Membrane</keyword>
<name>A0A086IZZ7_NEMA1</name>
<keyword evidence="3" id="KW-1185">Reference proteome</keyword>
<dbReference type="GeneID" id="77677213"/>
<dbReference type="OrthoDB" id="2187509at2759"/>
<organism evidence="2 3">
    <name type="scientific">Nematocida ausubeli (strain ATCC PRA-371 / ERTm2)</name>
    <name type="common">Nematode killer fungus</name>
    <dbReference type="NCBI Taxonomy" id="1913371"/>
    <lineage>
        <taxon>Eukaryota</taxon>
        <taxon>Fungi</taxon>
        <taxon>Fungi incertae sedis</taxon>
        <taxon>Microsporidia</taxon>
        <taxon>Nematocida</taxon>
    </lineage>
</organism>
<sequence>MEKYTEFSDPVTGINPYVRITKYKILLFPVLFFNLIINAVLYMPVFLYKYFWSGIFTPLANPIPKKLKKTGGTYICTYTSIFDVNNLYRIFGSPSIYAVQDRKILKIDRYNVQTYTSIENIHRAVQSQNTVILLMGGGMTNGEIYINTTEIEDVPEIDGFISLKYTPSTSYNINLFNTWIYPQFTSRAASFLYYLVFYITMNGGTPVCKITVANTLADLSDKTKIEISGSHNSTTTKKFFKAFALINK</sequence>